<reference evidence="1" key="1">
    <citation type="submission" date="2020-03" db="EMBL/GenBank/DDBJ databases">
        <title>The deep terrestrial virosphere.</title>
        <authorList>
            <person name="Holmfeldt K."/>
            <person name="Nilsson E."/>
            <person name="Simone D."/>
            <person name="Lopez-Fernandez M."/>
            <person name="Wu X."/>
            <person name="de Brujin I."/>
            <person name="Lundin D."/>
            <person name="Andersson A."/>
            <person name="Bertilsson S."/>
            <person name="Dopson M."/>
        </authorList>
    </citation>
    <scope>NUCLEOTIDE SEQUENCE</scope>
    <source>
        <strain evidence="3">MM415A00449</strain>
        <strain evidence="2">MM415B01001</strain>
        <strain evidence="1">TM448A01792</strain>
        <strain evidence="4">TM448B01591</strain>
    </source>
</reference>
<gene>
    <name evidence="3" type="ORF">MM415A00449_0015</name>
    <name evidence="2" type="ORF">MM415B01001_0028</name>
    <name evidence="1" type="ORF">TM448A01792_0008</name>
    <name evidence="4" type="ORF">TM448B01591_0002</name>
</gene>
<dbReference type="EMBL" id="MT142477">
    <property type="protein sequence ID" value="QJA82018.1"/>
    <property type="molecule type" value="Genomic_DNA"/>
</dbReference>
<evidence type="ECO:0000313" key="1">
    <source>
        <dbReference type="EMBL" id="QJA50516.1"/>
    </source>
</evidence>
<evidence type="ECO:0000313" key="2">
    <source>
        <dbReference type="EMBL" id="QJA61063.1"/>
    </source>
</evidence>
<evidence type="ECO:0000313" key="3">
    <source>
        <dbReference type="EMBL" id="QJA82018.1"/>
    </source>
</evidence>
<dbReference type="EMBL" id="MT144200">
    <property type="protein sequence ID" value="QJA50516.1"/>
    <property type="molecule type" value="Genomic_DNA"/>
</dbReference>
<dbReference type="AlphaFoldDB" id="A0A6H1ZRF8"/>
<dbReference type="EMBL" id="MT141429">
    <property type="protein sequence ID" value="QJA61063.1"/>
    <property type="molecule type" value="Genomic_DNA"/>
</dbReference>
<sequence length="60" mass="7272">MRYVKHEAWQEFEDKFPDAAVFLRHHDLIGELTKLRSHFGILTEWEKQRLAELEKLGHLK</sequence>
<proteinExistence type="predicted"/>
<protein>
    <submittedName>
        <fullName evidence="1">Uncharacterized protein</fullName>
    </submittedName>
</protein>
<name>A0A6H1ZRF8_9ZZZZ</name>
<accession>A0A6H1ZRF8</accession>
<dbReference type="EMBL" id="MT144789">
    <property type="protein sequence ID" value="QJH99437.1"/>
    <property type="molecule type" value="Genomic_DNA"/>
</dbReference>
<organism evidence="1">
    <name type="scientific">viral metagenome</name>
    <dbReference type="NCBI Taxonomy" id="1070528"/>
    <lineage>
        <taxon>unclassified sequences</taxon>
        <taxon>metagenomes</taxon>
        <taxon>organismal metagenomes</taxon>
    </lineage>
</organism>
<evidence type="ECO:0000313" key="4">
    <source>
        <dbReference type="EMBL" id="QJH99437.1"/>
    </source>
</evidence>